<accession>A0A371Q825</accession>
<gene>
    <name evidence="1" type="ORF">DY245_08105</name>
</gene>
<sequence>MRRMGARALEAFPEALRPQIYVVSFRIWRNDSFDDRHPYLAIGYNTEDELRRVLAGQRDPDPGEARWNYACWPLDEIAGVIGHDPADPTGAALHTAEVKELGLWYEDDDDDDDDDEVSVRNELLELHFDEACIDLARHLHSSGRITEILGRPVPIVLFDMYRAGYEETLTEAANPPEVVADYLAWCREEETGEAGEAEAGEAA</sequence>
<protein>
    <recommendedName>
        <fullName evidence="3">DUF4303 domain-containing protein</fullName>
    </recommendedName>
</protein>
<evidence type="ECO:0008006" key="3">
    <source>
        <dbReference type="Google" id="ProtNLM"/>
    </source>
</evidence>
<name>A0A371Q825_STRIH</name>
<comment type="caution">
    <text evidence="1">The sequence shown here is derived from an EMBL/GenBank/DDBJ whole genome shotgun (WGS) entry which is preliminary data.</text>
</comment>
<dbReference type="EMBL" id="QUAC01000055">
    <property type="protein sequence ID" value="REK90829.1"/>
    <property type="molecule type" value="Genomic_DNA"/>
</dbReference>
<dbReference type="OrthoDB" id="1148327at2"/>
<keyword evidence="2" id="KW-1185">Reference proteome</keyword>
<reference evidence="1 2" key="1">
    <citation type="submission" date="2018-08" db="EMBL/GenBank/DDBJ databases">
        <title>Streptomyces NEAU-D10 sp. nov., a novel Actinomycete isolated from soil.</title>
        <authorList>
            <person name="Jin L."/>
        </authorList>
    </citation>
    <scope>NUCLEOTIDE SEQUENCE [LARGE SCALE GENOMIC DNA]</scope>
    <source>
        <strain evidence="1 2">NEAU-D10</strain>
    </source>
</reference>
<evidence type="ECO:0000313" key="2">
    <source>
        <dbReference type="Proteomes" id="UP000262477"/>
    </source>
</evidence>
<evidence type="ECO:0000313" key="1">
    <source>
        <dbReference type="EMBL" id="REK90829.1"/>
    </source>
</evidence>
<dbReference type="Proteomes" id="UP000262477">
    <property type="component" value="Unassembled WGS sequence"/>
</dbReference>
<proteinExistence type="predicted"/>
<organism evidence="1 2">
    <name type="scientific">Streptomyces inhibens</name>
    <dbReference type="NCBI Taxonomy" id="2293571"/>
    <lineage>
        <taxon>Bacteria</taxon>
        <taxon>Bacillati</taxon>
        <taxon>Actinomycetota</taxon>
        <taxon>Actinomycetes</taxon>
        <taxon>Kitasatosporales</taxon>
        <taxon>Streptomycetaceae</taxon>
        <taxon>Streptomyces</taxon>
    </lineage>
</organism>
<dbReference type="AlphaFoldDB" id="A0A371Q825"/>